<name>A0A448WQW6_9PLAT</name>
<dbReference type="InterPro" id="IPR009057">
    <property type="entry name" value="Homeodomain-like_sf"/>
</dbReference>
<evidence type="ECO:0000313" key="14">
    <source>
        <dbReference type="Proteomes" id="UP000784294"/>
    </source>
</evidence>
<dbReference type="PROSITE" id="PS00027">
    <property type="entry name" value="HOMEOBOX_1"/>
    <property type="match status" value="1"/>
</dbReference>
<dbReference type="PANTHER" id="PTHR24204">
    <property type="entry name" value="INSULIN GENE ENHANCER PROTEIN"/>
    <property type="match status" value="1"/>
</dbReference>
<gene>
    <name evidence="13" type="ORF">PXEA_LOCUS11349</name>
</gene>
<evidence type="ECO:0000256" key="2">
    <source>
        <dbReference type="ARBA" id="ARBA00022723"/>
    </source>
</evidence>
<reference evidence="13" key="1">
    <citation type="submission" date="2018-11" db="EMBL/GenBank/DDBJ databases">
        <authorList>
            <consortium name="Pathogen Informatics"/>
        </authorList>
    </citation>
    <scope>NUCLEOTIDE SEQUENCE</scope>
</reference>
<evidence type="ECO:0000256" key="9">
    <source>
        <dbReference type="PROSITE-ProRule" id="PRU00108"/>
    </source>
</evidence>
<dbReference type="FunFam" id="1.10.10.60:FF:000041">
    <property type="entry name" value="insulin gene enhancer protein ISL-1"/>
    <property type="match status" value="1"/>
</dbReference>
<dbReference type="PANTHER" id="PTHR24204:SF8">
    <property type="entry name" value="TAILUP, ISOFORM A"/>
    <property type="match status" value="1"/>
</dbReference>
<protein>
    <recommendedName>
        <fullName evidence="12">Homeobox domain-containing protein</fullName>
    </recommendedName>
</protein>
<evidence type="ECO:0000259" key="12">
    <source>
        <dbReference type="PROSITE" id="PS50071"/>
    </source>
</evidence>
<dbReference type="GO" id="GO:0003677">
    <property type="term" value="F:DNA binding"/>
    <property type="evidence" value="ECO:0007669"/>
    <property type="project" value="UniProtKB-UniRule"/>
</dbReference>
<organism evidence="13 14">
    <name type="scientific">Protopolystoma xenopodis</name>
    <dbReference type="NCBI Taxonomy" id="117903"/>
    <lineage>
        <taxon>Eukaryota</taxon>
        <taxon>Metazoa</taxon>
        <taxon>Spiralia</taxon>
        <taxon>Lophotrochozoa</taxon>
        <taxon>Platyhelminthes</taxon>
        <taxon>Monogenea</taxon>
        <taxon>Polyopisthocotylea</taxon>
        <taxon>Polystomatidea</taxon>
        <taxon>Polystomatidae</taxon>
        <taxon>Protopolystoma</taxon>
    </lineage>
</organism>
<dbReference type="InterPro" id="IPR017970">
    <property type="entry name" value="Homeobox_CS"/>
</dbReference>
<comment type="caution">
    <text evidence="13">The sequence shown here is derived from an EMBL/GenBank/DDBJ whole genome shotgun (WGS) entry which is preliminary data.</text>
</comment>
<dbReference type="GO" id="GO:0007409">
    <property type="term" value="P:axonogenesis"/>
    <property type="evidence" value="ECO:0007669"/>
    <property type="project" value="TreeGrafter"/>
</dbReference>
<dbReference type="GO" id="GO:0048665">
    <property type="term" value="P:neuron fate specification"/>
    <property type="evidence" value="ECO:0007669"/>
    <property type="project" value="InterPro"/>
</dbReference>
<keyword evidence="5" id="KW-0440">LIM domain</keyword>
<evidence type="ECO:0000256" key="10">
    <source>
        <dbReference type="RuleBase" id="RU000682"/>
    </source>
</evidence>
<dbReference type="OrthoDB" id="125004at2759"/>
<evidence type="ECO:0000256" key="5">
    <source>
        <dbReference type="ARBA" id="ARBA00023038"/>
    </source>
</evidence>
<comment type="subcellular location">
    <subcellularLocation>
        <location evidence="1 9 10">Nucleus</location>
    </subcellularLocation>
</comment>
<feature type="compositionally biased region" description="Polar residues" evidence="11">
    <location>
        <begin position="278"/>
        <end position="291"/>
    </location>
</feature>
<keyword evidence="2" id="KW-0479">Metal-binding</keyword>
<evidence type="ECO:0000256" key="4">
    <source>
        <dbReference type="ARBA" id="ARBA00022833"/>
    </source>
</evidence>
<feature type="region of interest" description="Disordered" evidence="11">
    <location>
        <begin position="346"/>
        <end position="510"/>
    </location>
</feature>
<feature type="compositionally biased region" description="Acidic residues" evidence="11">
    <location>
        <begin position="423"/>
        <end position="481"/>
    </location>
</feature>
<sequence length="548" mass="60297">MRVDYQLEAALPDQLQHAFEHQHLPVGFPCAPSIPNSPFMFRLAQSGTSSSRLLQPTTCLSSKFTPLATPAAVGPFDPALVGLASPSTLSQFHPPPTVVTTGLQPPDTQSVQPTSLRTAQLEAGRRRLDLSTCRHQPDWYQPRVGQDGNASGRFGRVDWRTATPRGPITVGPLASNIQDRPLASVSPSSLTSALFAGTSAPHSVVPSTPNSLVCPLLPPNTPSHQHHRYHFSLSPQLPSQPAPSNEARLHRHMSTSVSTALRGARQTESPGGNGRVETVSTGSGQRVSGKQTRMRTVLSERQLAALRACYAVNPRPDGLTKEQLAIVTGLSSRVIRVWFQNKRCKDKKRQTSLSTGGHEAEVKQTIGKEQLDRPNGLMMQASLEAGKRDRKVAPNGLTIRERGADDTREEGKRAKDRTKEKEEQEYEEEKEEEEEEEEDEDEDDDEEEEEEEDEDEGDEGDEVDEEDEEETEQDEPNEGEAEEIKGGAGRVRVLQQGMRDTDQPLAASGHAPLRGRLLCLDEIVMDQIAPVEEQKVEHQVSSLHSFLT</sequence>
<dbReference type="InterPro" id="IPR047169">
    <property type="entry name" value="ISL1/2-like"/>
</dbReference>
<evidence type="ECO:0000256" key="1">
    <source>
        <dbReference type="ARBA" id="ARBA00004123"/>
    </source>
</evidence>
<accession>A0A448WQW6</accession>
<dbReference type="InterPro" id="IPR001356">
    <property type="entry name" value="HD"/>
</dbReference>
<evidence type="ECO:0000256" key="8">
    <source>
        <dbReference type="ARBA" id="ARBA00023242"/>
    </source>
</evidence>
<evidence type="ECO:0000313" key="13">
    <source>
        <dbReference type="EMBL" id="VEL17909.1"/>
    </source>
</evidence>
<feature type="domain" description="Homeobox" evidence="12">
    <location>
        <begin position="289"/>
        <end position="349"/>
    </location>
</feature>
<evidence type="ECO:0000256" key="11">
    <source>
        <dbReference type="SAM" id="MobiDB-lite"/>
    </source>
</evidence>
<evidence type="ECO:0000256" key="7">
    <source>
        <dbReference type="ARBA" id="ARBA00023155"/>
    </source>
</evidence>
<keyword evidence="4" id="KW-0862">Zinc</keyword>
<dbReference type="PROSITE" id="PS50071">
    <property type="entry name" value="HOMEOBOX_2"/>
    <property type="match status" value="1"/>
</dbReference>
<evidence type="ECO:0000256" key="3">
    <source>
        <dbReference type="ARBA" id="ARBA00022737"/>
    </source>
</evidence>
<keyword evidence="7 9" id="KW-0371">Homeobox</keyword>
<dbReference type="EMBL" id="CAAALY010034773">
    <property type="protein sequence ID" value="VEL17909.1"/>
    <property type="molecule type" value="Genomic_DNA"/>
</dbReference>
<dbReference type="CDD" id="cd00086">
    <property type="entry name" value="homeodomain"/>
    <property type="match status" value="1"/>
</dbReference>
<dbReference type="GO" id="GO:0045944">
    <property type="term" value="P:positive regulation of transcription by RNA polymerase II"/>
    <property type="evidence" value="ECO:0007669"/>
    <property type="project" value="InterPro"/>
</dbReference>
<dbReference type="Gene3D" id="1.10.10.60">
    <property type="entry name" value="Homeodomain-like"/>
    <property type="match status" value="1"/>
</dbReference>
<dbReference type="SMART" id="SM00389">
    <property type="entry name" value="HOX"/>
    <property type="match status" value="1"/>
</dbReference>
<dbReference type="GO" id="GO:0046872">
    <property type="term" value="F:metal ion binding"/>
    <property type="evidence" value="ECO:0007669"/>
    <property type="project" value="UniProtKB-KW"/>
</dbReference>
<dbReference type="AlphaFoldDB" id="A0A448WQW6"/>
<dbReference type="SUPFAM" id="SSF46689">
    <property type="entry name" value="Homeodomain-like"/>
    <property type="match status" value="1"/>
</dbReference>
<keyword evidence="14" id="KW-1185">Reference proteome</keyword>
<evidence type="ECO:0000256" key="6">
    <source>
        <dbReference type="ARBA" id="ARBA00023125"/>
    </source>
</evidence>
<proteinExistence type="predicted"/>
<feature type="compositionally biased region" description="Basic and acidic residues" evidence="11">
    <location>
        <begin position="399"/>
        <end position="422"/>
    </location>
</feature>
<dbReference type="Proteomes" id="UP000784294">
    <property type="component" value="Unassembled WGS sequence"/>
</dbReference>
<feature type="region of interest" description="Disordered" evidence="11">
    <location>
        <begin position="257"/>
        <end position="294"/>
    </location>
</feature>
<feature type="DNA-binding region" description="Homeobox" evidence="9">
    <location>
        <begin position="291"/>
        <end position="350"/>
    </location>
</feature>
<keyword evidence="6 9" id="KW-0238">DNA-binding</keyword>
<dbReference type="Pfam" id="PF00046">
    <property type="entry name" value="Homeodomain"/>
    <property type="match status" value="1"/>
</dbReference>
<dbReference type="GO" id="GO:0000981">
    <property type="term" value="F:DNA-binding transcription factor activity, RNA polymerase II-specific"/>
    <property type="evidence" value="ECO:0007669"/>
    <property type="project" value="InterPro"/>
</dbReference>
<keyword evidence="8 9" id="KW-0539">Nucleus</keyword>
<keyword evidence="3" id="KW-0677">Repeat</keyword>
<dbReference type="GO" id="GO:0005634">
    <property type="term" value="C:nucleus"/>
    <property type="evidence" value="ECO:0007669"/>
    <property type="project" value="UniProtKB-SubCell"/>
</dbReference>